<organism evidence="1 2">
    <name type="scientific">Faecalicoccus pleomorphus</name>
    <dbReference type="NCBI Taxonomy" id="1323"/>
    <lineage>
        <taxon>Bacteria</taxon>
        <taxon>Bacillati</taxon>
        <taxon>Bacillota</taxon>
        <taxon>Erysipelotrichia</taxon>
        <taxon>Erysipelotrichales</taxon>
        <taxon>Erysipelotrichaceae</taxon>
        <taxon>Faecalicoccus</taxon>
    </lineage>
</organism>
<comment type="caution">
    <text evidence="1">The sequence shown here is derived from an EMBL/GenBank/DDBJ whole genome shotgun (WGS) entry which is preliminary data.</text>
</comment>
<dbReference type="RefSeq" id="WP_168966277.1">
    <property type="nucleotide sequence ID" value="NZ_JABAFR010000026.1"/>
</dbReference>
<accession>A0A7X9RJ71</accession>
<dbReference type="AlphaFoldDB" id="A0A7X9RJ71"/>
<protein>
    <recommendedName>
        <fullName evidence="3">SIR2-like domain-containing protein</fullName>
    </recommendedName>
</protein>
<gene>
    <name evidence="1" type="ORF">HF861_09650</name>
</gene>
<sequence length="522" mass="60898">MADKLNEMINNYETIPFLFIGSGFSRRYFELPDWSSLLKHMVKQFNNDPFAYRSYEDRASFREHPYGLNPLIATYIEEDFNREWFHNPSIRNVDEKYSKLILNGCSPFKAEVSYYLNENSILNEKYKSEVSLLRNVAKKSIAGIITTNYDLFFEKYLSEYKSYIGQQSLLFSRLQGIAEVYKIHGSVSDPSSVVINENDYKEFKEKSEYLAAKLLTIFMEYPIIFMGYSISDKNIQDILNSIVKCMTKEQINNLREKFIFVEYDPSIKGYAIGDSTFSFDSNVLTMTKVTLSDYSIIYKAVAMKKMSIPVRLLRVLKDELYLYTLTNEPTKNIKVAPLDDERVSNDDLVLSIGTTEVPSIDGLRGITASQWYRNIVMHDLQFEGKDLLSYAPYLARSESGKLPINSLYEKKYNNIPGLNNLIVSDFDDIISNTIKKDRPKRGYSSLEDVFKMEFDKNKEMLNIAYLTENQIDFDTLETYLKSIFEKDKDALNIEHSRSDYRTNLRRLIRIYDYLKGKEKTFD</sequence>
<dbReference type="PIRSF" id="PIRSF014677">
    <property type="entry name" value="UCP014677"/>
    <property type="match status" value="1"/>
</dbReference>
<name>A0A7X9RJ71_9FIRM</name>
<dbReference type="Pfam" id="PF13289">
    <property type="entry name" value="SIR2_2"/>
    <property type="match status" value="1"/>
</dbReference>
<reference evidence="1 2" key="1">
    <citation type="submission" date="2020-04" db="EMBL/GenBank/DDBJ databases">
        <authorList>
            <person name="Hitch T.C.A."/>
            <person name="Wylensek D."/>
            <person name="Clavel T."/>
        </authorList>
    </citation>
    <scope>NUCLEOTIDE SEQUENCE [LARGE SCALE GENOMIC DNA]</scope>
    <source>
        <strain evidence="1 2">BSM-383-APC-22F</strain>
    </source>
</reference>
<proteinExistence type="predicted"/>
<dbReference type="InterPro" id="IPR011202">
    <property type="entry name" value="UCP014677"/>
</dbReference>
<evidence type="ECO:0000313" key="2">
    <source>
        <dbReference type="Proteomes" id="UP000540014"/>
    </source>
</evidence>
<evidence type="ECO:0008006" key="3">
    <source>
        <dbReference type="Google" id="ProtNLM"/>
    </source>
</evidence>
<dbReference type="Proteomes" id="UP000540014">
    <property type="component" value="Unassembled WGS sequence"/>
</dbReference>
<dbReference type="EMBL" id="JABAFR010000026">
    <property type="protein sequence ID" value="NME45142.1"/>
    <property type="molecule type" value="Genomic_DNA"/>
</dbReference>
<evidence type="ECO:0000313" key="1">
    <source>
        <dbReference type="EMBL" id="NME45142.1"/>
    </source>
</evidence>